<evidence type="ECO:0000313" key="12">
    <source>
        <dbReference type="Proteomes" id="UP001162131"/>
    </source>
</evidence>
<evidence type="ECO:0000256" key="1">
    <source>
        <dbReference type="ARBA" id="ARBA00004123"/>
    </source>
</evidence>
<evidence type="ECO:0000256" key="9">
    <source>
        <dbReference type="ARBA" id="ARBA00023242"/>
    </source>
</evidence>
<name>A0AAU9JFT7_9CILI</name>
<dbReference type="GO" id="GO:0005868">
    <property type="term" value="C:cytoplasmic dynein complex"/>
    <property type="evidence" value="ECO:0007669"/>
    <property type="project" value="TreeGrafter"/>
</dbReference>
<dbReference type="SMART" id="SM01375">
    <property type="entry name" value="Dynein_light"/>
    <property type="match status" value="1"/>
</dbReference>
<dbReference type="Gene3D" id="3.30.740.10">
    <property type="entry name" value="Protein Inhibitor Of Neuronal Nitric Oxide Synthase"/>
    <property type="match status" value="1"/>
</dbReference>
<dbReference type="SUPFAM" id="SSF54648">
    <property type="entry name" value="DLC"/>
    <property type="match status" value="1"/>
</dbReference>
<evidence type="ECO:0000313" key="11">
    <source>
        <dbReference type="EMBL" id="CAG9324012.1"/>
    </source>
</evidence>
<sequence>MVDRKLQMHYSDAPQDMQIAAIEFAAGFIEKKSTSLEIAKELKKDFEKRYFGSWHCIVGNNFGAFVSNEEGRVIYFTYGQISILLFKAG</sequence>
<dbReference type="InterPro" id="IPR037177">
    <property type="entry name" value="DLC_sf"/>
</dbReference>
<dbReference type="PANTHER" id="PTHR11886:SF35">
    <property type="entry name" value="DYNEIN LIGHT CHAIN"/>
    <property type="match status" value="1"/>
</dbReference>
<reference evidence="11" key="1">
    <citation type="submission" date="2021-09" db="EMBL/GenBank/DDBJ databases">
        <authorList>
            <consortium name="AG Swart"/>
            <person name="Singh M."/>
            <person name="Singh A."/>
            <person name="Seah K."/>
            <person name="Emmerich C."/>
        </authorList>
    </citation>
    <scope>NUCLEOTIDE SEQUENCE</scope>
    <source>
        <strain evidence="11">ATCC30299</strain>
    </source>
</reference>
<keyword evidence="9" id="KW-0539">Nucleus</keyword>
<dbReference type="GO" id="GO:0051028">
    <property type="term" value="P:mRNA transport"/>
    <property type="evidence" value="ECO:0007669"/>
    <property type="project" value="UniProtKB-KW"/>
</dbReference>
<dbReference type="AlphaFoldDB" id="A0AAU9JFT7"/>
<dbReference type="InterPro" id="IPR001372">
    <property type="entry name" value="Dynein_light_chain_typ-1/2"/>
</dbReference>
<evidence type="ECO:0000256" key="5">
    <source>
        <dbReference type="ARBA" id="ARBA00022701"/>
    </source>
</evidence>
<dbReference type="GO" id="GO:0015031">
    <property type="term" value="P:protein transport"/>
    <property type="evidence" value="ECO:0007669"/>
    <property type="project" value="UniProtKB-KW"/>
</dbReference>
<comment type="subcellular location">
    <subcellularLocation>
        <location evidence="2 10">Cytoplasm</location>
        <location evidence="2 10">Cytoskeleton</location>
    </subcellularLocation>
    <subcellularLocation>
        <location evidence="1">Nucleus</location>
    </subcellularLocation>
</comment>
<evidence type="ECO:0000256" key="2">
    <source>
        <dbReference type="ARBA" id="ARBA00004245"/>
    </source>
</evidence>
<comment type="caution">
    <text evidence="11">The sequence shown here is derived from an EMBL/GenBank/DDBJ whole genome shotgun (WGS) entry which is preliminary data.</text>
</comment>
<protein>
    <recommendedName>
        <fullName evidence="10">Dynein light chain</fullName>
    </recommendedName>
</protein>
<evidence type="ECO:0000256" key="6">
    <source>
        <dbReference type="ARBA" id="ARBA00022816"/>
    </source>
</evidence>
<evidence type="ECO:0000256" key="7">
    <source>
        <dbReference type="ARBA" id="ARBA00022927"/>
    </source>
</evidence>
<dbReference type="PANTHER" id="PTHR11886">
    <property type="entry name" value="DYNEIN LIGHT CHAIN"/>
    <property type="match status" value="1"/>
</dbReference>
<keyword evidence="3" id="KW-0813">Transport</keyword>
<dbReference type="GO" id="GO:0045505">
    <property type="term" value="F:dynein intermediate chain binding"/>
    <property type="evidence" value="ECO:0007669"/>
    <property type="project" value="TreeGrafter"/>
</dbReference>
<evidence type="ECO:0000256" key="4">
    <source>
        <dbReference type="ARBA" id="ARBA00022490"/>
    </source>
</evidence>
<dbReference type="GO" id="GO:0005634">
    <property type="term" value="C:nucleus"/>
    <property type="evidence" value="ECO:0007669"/>
    <property type="project" value="UniProtKB-SubCell"/>
</dbReference>
<evidence type="ECO:0000256" key="3">
    <source>
        <dbReference type="ARBA" id="ARBA00022448"/>
    </source>
</evidence>
<dbReference type="Pfam" id="PF01221">
    <property type="entry name" value="Dynein_light"/>
    <property type="match status" value="1"/>
</dbReference>
<dbReference type="GO" id="GO:0005874">
    <property type="term" value="C:microtubule"/>
    <property type="evidence" value="ECO:0007669"/>
    <property type="project" value="UniProtKB-KW"/>
</dbReference>
<dbReference type="Proteomes" id="UP001162131">
    <property type="component" value="Unassembled WGS sequence"/>
</dbReference>
<comment type="similarity">
    <text evidence="10">Belongs to the dynein light chain family.</text>
</comment>
<keyword evidence="10" id="KW-0243">Dynein</keyword>
<evidence type="ECO:0000256" key="8">
    <source>
        <dbReference type="ARBA" id="ARBA00023212"/>
    </source>
</evidence>
<keyword evidence="10" id="KW-0505">Motor protein</keyword>
<evidence type="ECO:0000256" key="10">
    <source>
        <dbReference type="RuleBase" id="RU365010"/>
    </source>
</evidence>
<keyword evidence="12" id="KW-1185">Reference proteome</keyword>
<keyword evidence="4 10" id="KW-0963">Cytoplasm</keyword>
<keyword evidence="7" id="KW-0653">Protein transport</keyword>
<accession>A0AAU9JFT7</accession>
<dbReference type="FunFam" id="3.30.740.10:FF:000005">
    <property type="entry name" value="Dynein light chain"/>
    <property type="match status" value="1"/>
</dbReference>
<proteinExistence type="inferred from homology"/>
<gene>
    <name evidence="11" type="ORF">BSTOLATCC_MIC35034</name>
</gene>
<dbReference type="EMBL" id="CAJZBQ010000035">
    <property type="protein sequence ID" value="CAG9324012.1"/>
    <property type="molecule type" value="Genomic_DNA"/>
</dbReference>
<organism evidence="11 12">
    <name type="scientific">Blepharisma stoltei</name>
    <dbReference type="NCBI Taxonomy" id="1481888"/>
    <lineage>
        <taxon>Eukaryota</taxon>
        <taxon>Sar</taxon>
        <taxon>Alveolata</taxon>
        <taxon>Ciliophora</taxon>
        <taxon>Postciliodesmatophora</taxon>
        <taxon>Heterotrichea</taxon>
        <taxon>Heterotrichida</taxon>
        <taxon>Blepharismidae</taxon>
        <taxon>Blepharisma</taxon>
    </lineage>
</organism>
<keyword evidence="5 10" id="KW-0493">Microtubule</keyword>
<keyword evidence="6" id="KW-0509">mRNA transport</keyword>
<keyword evidence="8 10" id="KW-0206">Cytoskeleton</keyword>
<dbReference type="GO" id="GO:0007017">
    <property type="term" value="P:microtubule-based process"/>
    <property type="evidence" value="ECO:0007669"/>
    <property type="project" value="InterPro"/>
</dbReference>